<dbReference type="STRING" id="78245.Xaut_3742"/>
<dbReference type="KEGG" id="xau:Xaut_3742"/>
<dbReference type="EMBL" id="CP000781">
    <property type="protein sequence ID" value="ABS68968.1"/>
    <property type="molecule type" value="Genomic_DNA"/>
</dbReference>
<feature type="region of interest" description="Disordered" evidence="1">
    <location>
        <begin position="1"/>
        <end position="30"/>
    </location>
</feature>
<evidence type="ECO:0000313" key="3">
    <source>
        <dbReference type="Proteomes" id="UP000002417"/>
    </source>
</evidence>
<evidence type="ECO:0000256" key="1">
    <source>
        <dbReference type="SAM" id="MobiDB-lite"/>
    </source>
</evidence>
<keyword evidence="3" id="KW-1185">Reference proteome</keyword>
<protein>
    <submittedName>
        <fullName evidence="2">Uncharacterized protein</fullName>
    </submittedName>
</protein>
<gene>
    <name evidence="2" type="ordered locus">Xaut_3742</name>
</gene>
<sequence>MFSFRSHGIHKGRSAPEKTMPSEPAPAERSPFDISEAEVDQALAACEGDPRSTIRALLVGQAFLEHEISKLKADASAGFRRRRKRIED</sequence>
<dbReference type="AlphaFoldDB" id="A7ILS5"/>
<reference evidence="2 3" key="1">
    <citation type="submission" date="2007-07" db="EMBL/GenBank/DDBJ databases">
        <title>Complete sequence of chromosome of Xanthobacter autotrophicus Py2.</title>
        <authorList>
            <consortium name="US DOE Joint Genome Institute"/>
            <person name="Copeland A."/>
            <person name="Lucas S."/>
            <person name="Lapidus A."/>
            <person name="Barry K."/>
            <person name="Glavina del Rio T."/>
            <person name="Hammon N."/>
            <person name="Israni S."/>
            <person name="Dalin E."/>
            <person name="Tice H."/>
            <person name="Pitluck S."/>
            <person name="Sims D."/>
            <person name="Brettin T."/>
            <person name="Bruce D."/>
            <person name="Detter J.C."/>
            <person name="Han C."/>
            <person name="Tapia R."/>
            <person name="Brainard J."/>
            <person name="Schmutz J."/>
            <person name="Larimer F."/>
            <person name="Land M."/>
            <person name="Hauser L."/>
            <person name="Kyrpides N."/>
            <person name="Kim E."/>
            <person name="Ensigns S.A."/>
            <person name="Richardson P."/>
        </authorList>
    </citation>
    <scope>NUCLEOTIDE SEQUENCE [LARGE SCALE GENOMIC DNA]</scope>
    <source>
        <strain evidence="3">ATCC BAA-1158 / Py2</strain>
    </source>
</reference>
<dbReference type="eggNOG" id="ENOG5032M75">
    <property type="taxonomic scope" value="Bacteria"/>
</dbReference>
<organism evidence="2 3">
    <name type="scientific">Xanthobacter autotrophicus (strain ATCC BAA-1158 / Py2)</name>
    <dbReference type="NCBI Taxonomy" id="78245"/>
    <lineage>
        <taxon>Bacteria</taxon>
        <taxon>Pseudomonadati</taxon>
        <taxon>Pseudomonadota</taxon>
        <taxon>Alphaproteobacteria</taxon>
        <taxon>Hyphomicrobiales</taxon>
        <taxon>Xanthobacteraceae</taxon>
        <taxon>Xanthobacter</taxon>
    </lineage>
</organism>
<dbReference type="Proteomes" id="UP000002417">
    <property type="component" value="Chromosome"/>
</dbReference>
<accession>A7ILS5</accession>
<proteinExistence type="predicted"/>
<name>A7ILS5_XANP2</name>
<evidence type="ECO:0000313" key="2">
    <source>
        <dbReference type="EMBL" id="ABS68968.1"/>
    </source>
</evidence>
<dbReference type="HOGENOM" id="CLU_2468273_0_0_5"/>